<protein>
    <submittedName>
        <fullName evidence="3">CRISPR-associated endoribonuclease Cas6</fullName>
    </submittedName>
</protein>
<dbReference type="Gene3D" id="3.30.70.1890">
    <property type="match status" value="1"/>
</dbReference>
<comment type="caution">
    <text evidence="3">The sequence shown here is derived from an EMBL/GenBank/DDBJ whole genome shotgun (WGS) entry which is preliminary data.</text>
</comment>
<dbReference type="PANTHER" id="PTHR36984:SF3">
    <property type="entry name" value="CRISPR-ASSOCIATED ENDORIBONUCLEASE CAS6"/>
    <property type="match status" value="1"/>
</dbReference>
<evidence type="ECO:0000259" key="2">
    <source>
        <dbReference type="Pfam" id="PF01881"/>
    </source>
</evidence>
<dbReference type="InterPro" id="IPR010156">
    <property type="entry name" value="CRISPR-assoc_prot_Cas6"/>
</dbReference>
<dbReference type="PANTHER" id="PTHR36984">
    <property type="entry name" value="CRISPR-ASSOCIATED ENDORIBONUCLEASE CAS6 1"/>
    <property type="match status" value="1"/>
</dbReference>
<dbReference type="EMBL" id="LSQZ01000002">
    <property type="protein sequence ID" value="KXI14703.1"/>
    <property type="molecule type" value="Genomic_DNA"/>
</dbReference>
<evidence type="ECO:0000256" key="1">
    <source>
        <dbReference type="ARBA" id="ARBA00023118"/>
    </source>
</evidence>
<dbReference type="Pfam" id="PF01881">
    <property type="entry name" value="Cas_Cas6_C"/>
    <property type="match status" value="1"/>
</dbReference>
<keyword evidence="1" id="KW-0051">Antiviral defense</keyword>
<dbReference type="GO" id="GO:0016788">
    <property type="term" value="F:hydrolase activity, acting on ester bonds"/>
    <property type="evidence" value="ECO:0007669"/>
    <property type="project" value="InterPro"/>
</dbReference>
<evidence type="ECO:0000313" key="4">
    <source>
        <dbReference type="Proteomes" id="UP000070326"/>
    </source>
</evidence>
<name>A0A135YZ80_9FIRM</name>
<reference evidence="3 4" key="1">
    <citation type="submission" date="2016-02" db="EMBL/GenBank/DDBJ databases">
        <authorList>
            <person name="Wen L."/>
            <person name="He K."/>
            <person name="Yang H."/>
        </authorList>
    </citation>
    <scope>NUCLEOTIDE SEQUENCE [LARGE SCALE GENOMIC DNA]</scope>
    <source>
        <strain evidence="3 4">MJR8628A</strain>
    </source>
</reference>
<dbReference type="PATRIC" id="fig|1261.5.peg.76"/>
<dbReference type="InterPro" id="IPR045747">
    <property type="entry name" value="CRISPR-assoc_prot_Cas6_N_sf"/>
</dbReference>
<dbReference type="Gene3D" id="3.30.70.1900">
    <property type="match status" value="1"/>
</dbReference>
<accession>A0A135YZ80</accession>
<dbReference type="NCBIfam" id="TIGR01877">
    <property type="entry name" value="cas_cas6"/>
    <property type="match status" value="1"/>
</dbReference>
<feature type="domain" description="CRISPR associated protein Cas6 C-terminal" evidence="2">
    <location>
        <begin position="124"/>
        <end position="246"/>
    </location>
</feature>
<evidence type="ECO:0000313" key="3">
    <source>
        <dbReference type="EMBL" id="KXI14703.1"/>
    </source>
</evidence>
<gene>
    <name evidence="3" type="ORF">HMPREF3195_00074</name>
</gene>
<dbReference type="Proteomes" id="UP000070326">
    <property type="component" value="Unassembled WGS sequence"/>
</dbReference>
<organism evidence="3 4">
    <name type="scientific">Peptostreptococcus anaerobius</name>
    <dbReference type="NCBI Taxonomy" id="1261"/>
    <lineage>
        <taxon>Bacteria</taxon>
        <taxon>Bacillati</taxon>
        <taxon>Bacillota</taxon>
        <taxon>Clostridia</taxon>
        <taxon>Peptostreptococcales</taxon>
        <taxon>Peptostreptococcaceae</taxon>
        <taxon>Peptostreptococcus</taxon>
    </lineage>
</organism>
<proteinExistence type="predicted"/>
<dbReference type="CDD" id="cd21140">
    <property type="entry name" value="Cas6_I-like"/>
    <property type="match status" value="1"/>
</dbReference>
<dbReference type="InterPro" id="IPR049435">
    <property type="entry name" value="Cas_Cas6_C"/>
</dbReference>
<dbReference type="GO" id="GO:0051607">
    <property type="term" value="P:defense response to virus"/>
    <property type="evidence" value="ECO:0007669"/>
    <property type="project" value="UniProtKB-KW"/>
</dbReference>
<dbReference type="AlphaFoldDB" id="A0A135YZ80"/>
<sequence length="249" mass="29804">MRRDILRLKVEFELSQDQIYKDKNKMLTSWIKHFMVKYDSEMYKRLYKSGPKEKDYTFSVYMGNNVKFSREMIEIPDKRMIMYFSSYDLKESMHFYNIFLKSIGESYDYKELKICSKRLYIENETKFIYDNAYFKSASPVIIREHRDHDNSKTYYHDLGNTEGLEIMKRNLTNRLLKKFGDRVKYDVKNISIEVMSNKIVTVRHHGINIPSNLCRLKITAKPYILEYVYYTGILSSLNASGYGMLNLVK</sequence>